<dbReference type="InterPro" id="IPR009000">
    <property type="entry name" value="Transl_B-barrel_sf"/>
</dbReference>
<dbReference type="SUPFAM" id="SSF52540">
    <property type="entry name" value="P-loop containing nucleoside triphosphate hydrolases"/>
    <property type="match status" value="1"/>
</dbReference>
<dbReference type="Proteomes" id="UP000008130">
    <property type="component" value="Chromosome"/>
</dbReference>
<dbReference type="PROSITE" id="PS01176">
    <property type="entry name" value="IF2"/>
    <property type="match status" value="1"/>
</dbReference>
<evidence type="ECO:0000259" key="13">
    <source>
        <dbReference type="PROSITE" id="PS51722"/>
    </source>
</evidence>
<comment type="similarity">
    <text evidence="2 9 10">Belongs to the TRAFAC class translation factor GTPase superfamily. Classic translation factor GTPase family. IF-2 subfamily.</text>
</comment>
<feature type="domain" description="Tr-type G" evidence="13">
    <location>
        <begin position="373"/>
        <end position="542"/>
    </location>
</feature>
<dbReference type="HAMAP" id="MF_00100_B">
    <property type="entry name" value="IF_2_B"/>
    <property type="match status" value="1"/>
</dbReference>
<dbReference type="RefSeq" id="WP_013655018.1">
    <property type="nucleotide sequence ID" value="NC_015259.1"/>
</dbReference>
<evidence type="ECO:0000256" key="10">
    <source>
        <dbReference type="RuleBase" id="RU000644"/>
    </source>
</evidence>
<dbReference type="PATRIC" id="fig|991905.3.peg.4437"/>
<dbReference type="Gene3D" id="2.40.30.10">
    <property type="entry name" value="Translation factors"/>
    <property type="match status" value="2"/>
</dbReference>
<evidence type="ECO:0000256" key="3">
    <source>
        <dbReference type="ARBA" id="ARBA00020675"/>
    </source>
</evidence>
<sequence length="875" mass="95585">MNDTKNPGDKTISVERKTLGLKRGGVEQGTVRQSFSHGRSKAVVVEKKKRRIVVPGQEGRGDAEAAAPAPVERPREPAPQPAADRQDRRPAQPQRPQQRPGGAVLRTLTQEEAAARATALKLAQEREVEERKRAEEEAKRRAEQEAIRRAEEEARLKAEEEERKLREAEESVAAVERPTAEPVAEALAPAAPAAKAEPVQPAMERPRVTAKPEDEEAEDESRKSLRTVKRPKAAPAPVRARTGEDRRRSKLTISAATGGSDEQRSRSLASLRRRREKEKRGGMQTVREKISRDVVLPEAITIQELANRMAERAVDVIKLLMKQGQMMKINDVIDADTAELIAAELGHTVKRVSESDVEEGLFSEADAEDTLLPRPPVVTIMGHVDHGKTSLLDAIRNAKVVSGEAGGITQHIGAYQVEKDGNKITFIDTPGHAAFTQMRARGARATDIVVLVVAADDGVMPQTREAISHARAAGVPIIVAINKIDKPSADPNRVRTELLNDEIVVESMGGDTIEVEVSAKTGQNLDRLLEMIVLQAEVLELKANPNRTAEGLVIEAQLDKGRGPVATVLVQKGTLRVGDILVAGAEWGRVRAMLDENGQQVKEADPSKPVEVLGFQGTPEAGDMVAVVENEARAREIVDYRQRQKREKASVVRAGSRGSLEQMMNRLQETGKKEFPLVIKADVQGSAEAIAHAVEKLGTDEVAARILHSGVGGITESDITLAAASNAPIIGFNVRANKQAREAADREGIEIRYYNIIYDLVDDVKAAMSGLLSPERRETFLGNAEIKEIFHISKVGKVAGCLVTEGVVERGAEVRLIRDDVVVHEGKLGTLKRFKDEVKSVESGQECGMNFVNYQDMRPGDIIECFRVEQIARTL</sequence>
<keyword evidence="7 9" id="KW-0648">Protein biosynthesis</keyword>
<dbReference type="PROSITE" id="PS51722">
    <property type="entry name" value="G_TR_2"/>
    <property type="match status" value="1"/>
</dbReference>
<dbReference type="FunFam" id="3.40.50.10050:FF:000001">
    <property type="entry name" value="Translation initiation factor IF-2"/>
    <property type="match status" value="1"/>
</dbReference>
<feature type="compositionally biased region" description="Low complexity" evidence="12">
    <location>
        <begin position="91"/>
        <end position="122"/>
    </location>
</feature>
<dbReference type="InterPro" id="IPR000178">
    <property type="entry name" value="TF_IF2_bacterial-like"/>
</dbReference>
<dbReference type="CDD" id="cd03702">
    <property type="entry name" value="IF2_mtIF2_II"/>
    <property type="match status" value="1"/>
</dbReference>
<organism evidence="14 15">
    <name type="scientific">Polymorphum gilvum (strain LMG 25793 / CGMCC 1.9160 / SL003B-26A1)</name>
    <dbReference type="NCBI Taxonomy" id="991905"/>
    <lineage>
        <taxon>Bacteria</taxon>
        <taxon>Pseudomonadati</taxon>
        <taxon>Pseudomonadota</taxon>
        <taxon>Alphaproteobacteria</taxon>
        <taxon>Rhodobacterales</taxon>
        <taxon>Paracoccaceae</taxon>
        <taxon>Polymorphum</taxon>
    </lineage>
</organism>
<dbReference type="InterPro" id="IPR005225">
    <property type="entry name" value="Small_GTP-bd"/>
</dbReference>
<dbReference type="FunFam" id="2.40.30.10:FF:000008">
    <property type="entry name" value="Translation initiation factor IF-2"/>
    <property type="match status" value="1"/>
</dbReference>
<keyword evidence="15" id="KW-1185">Reference proteome</keyword>
<accession>F2IVK2</accession>
<dbReference type="GO" id="GO:0003743">
    <property type="term" value="F:translation initiation factor activity"/>
    <property type="evidence" value="ECO:0007669"/>
    <property type="project" value="UniProtKB-UniRule"/>
</dbReference>
<dbReference type="GO" id="GO:0003924">
    <property type="term" value="F:GTPase activity"/>
    <property type="evidence" value="ECO:0007669"/>
    <property type="project" value="UniProtKB-UniRule"/>
</dbReference>
<keyword evidence="8 9" id="KW-0342">GTP-binding</keyword>
<feature type="compositionally biased region" description="Low complexity" evidence="12">
    <location>
        <begin position="171"/>
        <end position="202"/>
    </location>
</feature>
<dbReference type="FunFam" id="2.40.30.10:FF:000007">
    <property type="entry name" value="Translation initiation factor IF-2"/>
    <property type="match status" value="1"/>
</dbReference>
<dbReference type="Pfam" id="PF22042">
    <property type="entry name" value="EF-G_D2"/>
    <property type="match status" value="1"/>
</dbReference>
<evidence type="ECO:0000256" key="8">
    <source>
        <dbReference type="ARBA" id="ARBA00023134"/>
    </source>
</evidence>
<dbReference type="NCBIfam" id="TIGR00231">
    <property type="entry name" value="small_GTP"/>
    <property type="match status" value="1"/>
</dbReference>
<evidence type="ECO:0000256" key="2">
    <source>
        <dbReference type="ARBA" id="ARBA00007733"/>
    </source>
</evidence>
<dbReference type="STRING" id="991905.SL003B_4303"/>
<name>F2IVK2_POLGS</name>
<evidence type="ECO:0000256" key="1">
    <source>
        <dbReference type="ARBA" id="ARBA00004496"/>
    </source>
</evidence>
<dbReference type="AlphaFoldDB" id="F2IVK2"/>
<evidence type="ECO:0000256" key="9">
    <source>
        <dbReference type="HAMAP-Rule" id="MF_00100"/>
    </source>
</evidence>
<dbReference type="InterPro" id="IPR015760">
    <property type="entry name" value="TIF_IF2"/>
</dbReference>
<feature type="compositionally biased region" description="Basic and acidic residues" evidence="12">
    <location>
        <begin position="123"/>
        <end position="169"/>
    </location>
</feature>
<feature type="binding site" evidence="9">
    <location>
        <begin position="482"/>
        <end position="485"/>
    </location>
    <ligand>
        <name>GTP</name>
        <dbReference type="ChEBI" id="CHEBI:37565"/>
    </ligand>
</feature>
<dbReference type="GO" id="GO:0005525">
    <property type="term" value="F:GTP binding"/>
    <property type="evidence" value="ECO:0007669"/>
    <property type="project" value="UniProtKB-KW"/>
</dbReference>
<dbReference type="InterPro" id="IPR004161">
    <property type="entry name" value="EFTu-like_2"/>
</dbReference>
<reference evidence="14 15" key="1">
    <citation type="journal article" date="2011" name="J. Bacteriol.">
        <title>Complete genome sequence of Polymorphum gilvum SL003B-26A1T, a crude oil-degrading bacterium from oil-polluted saline soil.</title>
        <authorList>
            <person name="Li S.G."/>
            <person name="Tang Y.Q."/>
            <person name="Nie Y."/>
            <person name="Cai M."/>
            <person name="Wu X.L."/>
        </authorList>
    </citation>
    <scope>NUCLEOTIDE SEQUENCE [LARGE SCALE GENOMIC DNA]</scope>
    <source>
        <strain evidence="15">LMG 25793 / CGMCC 1.9160 / SL003B-26A1</strain>
    </source>
</reference>
<evidence type="ECO:0000256" key="7">
    <source>
        <dbReference type="ARBA" id="ARBA00022917"/>
    </source>
</evidence>
<dbReference type="InterPro" id="IPR027417">
    <property type="entry name" value="P-loop_NTPase"/>
</dbReference>
<dbReference type="CDD" id="cd01887">
    <property type="entry name" value="IF2_eIF5B"/>
    <property type="match status" value="1"/>
</dbReference>
<evidence type="ECO:0000256" key="6">
    <source>
        <dbReference type="ARBA" id="ARBA00022741"/>
    </source>
</evidence>
<proteinExistence type="inferred from homology"/>
<dbReference type="InterPro" id="IPR013575">
    <property type="entry name" value="IF2_assoc_dom_bac"/>
</dbReference>
<dbReference type="KEGG" id="pgv:SL003B_4303"/>
<keyword evidence="5 9" id="KW-0396">Initiation factor</keyword>
<feature type="region of interest" description="G-domain" evidence="9">
    <location>
        <begin position="376"/>
        <end position="524"/>
    </location>
</feature>
<evidence type="ECO:0000256" key="5">
    <source>
        <dbReference type="ARBA" id="ARBA00022540"/>
    </source>
</evidence>
<dbReference type="InterPro" id="IPR006847">
    <property type="entry name" value="IF2_N"/>
</dbReference>
<evidence type="ECO:0000256" key="4">
    <source>
        <dbReference type="ARBA" id="ARBA00022490"/>
    </source>
</evidence>
<dbReference type="PANTHER" id="PTHR43381">
    <property type="entry name" value="TRANSLATION INITIATION FACTOR IF-2-RELATED"/>
    <property type="match status" value="1"/>
</dbReference>
<feature type="region of interest" description="Disordered" evidence="12">
    <location>
        <begin position="1"/>
        <end position="285"/>
    </location>
</feature>
<evidence type="ECO:0000313" key="15">
    <source>
        <dbReference type="Proteomes" id="UP000008130"/>
    </source>
</evidence>
<dbReference type="HOGENOM" id="CLU_006301_10_1_5"/>
<dbReference type="InterPro" id="IPR036925">
    <property type="entry name" value="TIF_IF2_dom3_sf"/>
</dbReference>
<dbReference type="eggNOG" id="COG0532">
    <property type="taxonomic scope" value="Bacteria"/>
</dbReference>
<dbReference type="OrthoDB" id="9811804at2"/>
<dbReference type="NCBIfam" id="TIGR00487">
    <property type="entry name" value="IF-2"/>
    <property type="match status" value="1"/>
</dbReference>
<dbReference type="Pfam" id="PF04760">
    <property type="entry name" value="IF2_N"/>
    <property type="match status" value="1"/>
</dbReference>
<dbReference type="InterPro" id="IPR053905">
    <property type="entry name" value="EF-G-like_DII"/>
</dbReference>
<dbReference type="SUPFAM" id="SSF52156">
    <property type="entry name" value="Initiation factor IF2/eIF5b, domain 3"/>
    <property type="match status" value="1"/>
</dbReference>
<feature type="binding site" evidence="9">
    <location>
        <begin position="382"/>
        <end position="389"/>
    </location>
    <ligand>
        <name>GTP</name>
        <dbReference type="ChEBI" id="CHEBI:37565"/>
    </ligand>
</feature>
<comment type="subcellular location">
    <subcellularLocation>
        <location evidence="1 9 11">Cytoplasm</location>
    </subcellularLocation>
</comment>
<keyword evidence="6 9" id="KW-0547">Nucleotide-binding</keyword>
<evidence type="ECO:0000256" key="11">
    <source>
        <dbReference type="RuleBase" id="RU000645"/>
    </source>
</evidence>
<dbReference type="GO" id="GO:0005829">
    <property type="term" value="C:cytosol"/>
    <property type="evidence" value="ECO:0007669"/>
    <property type="project" value="TreeGrafter"/>
</dbReference>
<dbReference type="Pfam" id="PF03144">
    <property type="entry name" value="GTP_EFTU_D2"/>
    <property type="match status" value="1"/>
</dbReference>
<dbReference type="PANTHER" id="PTHR43381:SF5">
    <property type="entry name" value="TR-TYPE G DOMAIN-CONTAINING PROTEIN"/>
    <property type="match status" value="1"/>
</dbReference>
<dbReference type="Pfam" id="PF08364">
    <property type="entry name" value="IF2_assoc"/>
    <property type="match status" value="1"/>
</dbReference>
<dbReference type="InterPro" id="IPR000795">
    <property type="entry name" value="T_Tr_GTP-bd_dom"/>
</dbReference>
<evidence type="ECO:0000313" key="14">
    <source>
        <dbReference type="EMBL" id="ADZ72720.1"/>
    </source>
</evidence>
<gene>
    <name evidence="9 14" type="primary">infB</name>
    <name evidence="14" type="ordered locus">SL003B_4303</name>
</gene>
<dbReference type="Pfam" id="PF00009">
    <property type="entry name" value="GTP_EFTU"/>
    <property type="match status" value="1"/>
</dbReference>
<dbReference type="InterPro" id="IPR023115">
    <property type="entry name" value="TIF_IF2_dom3"/>
</dbReference>
<evidence type="ECO:0000256" key="12">
    <source>
        <dbReference type="SAM" id="MobiDB-lite"/>
    </source>
</evidence>
<keyword evidence="4 9" id="KW-0963">Cytoplasm</keyword>
<dbReference type="SUPFAM" id="SSF50447">
    <property type="entry name" value="Translation proteins"/>
    <property type="match status" value="2"/>
</dbReference>
<dbReference type="InterPro" id="IPR044145">
    <property type="entry name" value="IF2_II"/>
</dbReference>
<dbReference type="CDD" id="cd03692">
    <property type="entry name" value="mtIF2_IVc"/>
    <property type="match status" value="1"/>
</dbReference>
<dbReference type="Gene3D" id="3.40.50.300">
    <property type="entry name" value="P-loop containing nucleotide triphosphate hydrolases"/>
    <property type="match status" value="1"/>
</dbReference>
<dbReference type="EMBL" id="CP002568">
    <property type="protein sequence ID" value="ADZ72720.1"/>
    <property type="molecule type" value="Genomic_DNA"/>
</dbReference>
<comment type="function">
    <text evidence="9 10">One of the essential components for the initiation of protein synthesis. Protects formylmethionyl-tRNA from spontaneous hydrolysis and promotes its binding to the 30S ribosomal subunits. Also involved in the hydrolysis of GTP during the formation of the 70S ribosomal complex.</text>
</comment>
<feature type="binding site" evidence="9">
    <location>
        <begin position="428"/>
        <end position="432"/>
    </location>
    <ligand>
        <name>GTP</name>
        <dbReference type="ChEBI" id="CHEBI:37565"/>
    </ligand>
</feature>
<feature type="compositionally biased region" description="Basic and acidic residues" evidence="12">
    <location>
        <begin position="1"/>
        <end position="18"/>
    </location>
</feature>
<dbReference type="Pfam" id="PF11987">
    <property type="entry name" value="IF-2"/>
    <property type="match status" value="1"/>
</dbReference>
<protein>
    <recommendedName>
        <fullName evidence="3 9">Translation initiation factor IF-2</fullName>
    </recommendedName>
</protein>
<dbReference type="FunFam" id="3.40.50.300:FF:000019">
    <property type="entry name" value="Translation initiation factor IF-2"/>
    <property type="match status" value="1"/>
</dbReference>
<dbReference type="Gene3D" id="3.40.50.10050">
    <property type="entry name" value="Translation initiation factor IF- 2, domain 3"/>
    <property type="match status" value="1"/>
</dbReference>